<dbReference type="GO" id="GO:0007156">
    <property type="term" value="P:homophilic cell adhesion via plasma membrane adhesion molecules"/>
    <property type="evidence" value="ECO:0007669"/>
    <property type="project" value="InterPro"/>
</dbReference>
<dbReference type="InterPro" id="IPR002126">
    <property type="entry name" value="Cadherin-like_dom"/>
</dbReference>
<sequence>MIVVGPLNHQSAAVIVVRVAVNDVGGSKPTFGLSQEETDLPVQEDFAEVTIFVEALFHDEPIFPPPWSPSNPVIKVQVKEEIEPGTALVELRATDPQAHQPVREFRVFEEGEYLELKVNKIFVKKRMDYEVLGRENKSIELGVEAMSIDRQRSSRATIQVELEDVNDHDPILDQESYAFTIPESLLPPASIAVFTATDEDVQRGFGDVTFELENTDDFVVNATTGVLTVAAHGVDRELKAVHSFKVVAKDIPQGGNQQRRTSAHVSLSGPGSLF</sequence>
<evidence type="ECO:0000256" key="1">
    <source>
        <dbReference type="ARBA" id="ARBA00004370"/>
    </source>
</evidence>
<dbReference type="GO" id="GO:0005509">
    <property type="term" value="F:calcium ion binding"/>
    <property type="evidence" value="ECO:0007669"/>
    <property type="project" value="UniProtKB-UniRule"/>
</dbReference>
<keyword evidence="5" id="KW-1133">Transmembrane helix</keyword>
<dbReference type="OrthoDB" id="6252479at2759"/>
<dbReference type="Pfam" id="PF00028">
    <property type="entry name" value="Cadherin"/>
    <property type="match status" value="1"/>
</dbReference>
<dbReference type="PANTHER" id="PTHR24026:SF126">
    <property type="entry name" value="PROTOCADHERIN FAT 4"/>
    <property type="match status" value="1"/>
</dbReference>
<dbReference type="PROSITE" id="PS00232">
    <property type="entry name" value="CADHERIN_1"/>
    <property type="match status" value="1"/>
</dbReference>
<dbReference type="InterPro" id="IPR015919">
    <property type="entry name" value="Cadherin-like_sf"/>
</dbReference>
<organism evidence="8">
    <name type="scientific">Cyprideis torosa</name>
    <dbReference type="NCBI Taxonomy" id="163714"/>
    <lineage>
        <taxon>Eukaryota</taxon>
        <taxon>Metazoa</taxon>
        <taxon>Ecdysozoa</taxon>
        <taxon>Arthropoda</taxon>
        <taxon>Crustacea</taxon>
        <taxon>Oligostraca</taxon>
        <taxon>Ostracoda</taxon>
        <taxon>Podocopa</taxon>
        <taxon>Podocopida</taxon>
        <taxon>Cytherocopina</taxon>
        <taxon>Cytheroidea</taxon>
        <taxon>Cytherideidae</taxon>
        <taxon>Cyprideis</taxon>
    </lineage>
</organism>
<keyword evidence="4" id="KW-0106">Calcium</keyword>
<keyword evidence="2" id="KW-0812">Transmembrane</keyword>
<dbReference type="Gene3D" id="2.60.40.60">
    <property type="entry name" value="Cadherins"/>
    <property type="match status" value="2"/>
</dbReference>
<dbReference type="PROSITE" id="PS50268">
    <property type="entry name" value="CADHERIN_2"/>
    <property type="match status" value="2"/>
</dbReference>
<dbReference type="EMBL" id="OB660587">
    <property type="protein sequence ID" value="CAD7225497.1"/>
    <property type="molecule type" value="Genomic_DNA"/>
</dbReference>
<gene>
    <name evidence="8" type="ORF">CTOB1V02_LOCUS3437</name>
</gene>
<evidence type="ECO:0000256" key="6">
    <source>
        <dbReference type="ARBA" id="ARBA00023136"/>
    </source>
</evidence>
<dbReference type="InterPro" id="IPR020894">
    <property type="entry name" value="Cadherin_CS"/>
</dbReference>
<evidence type="ECO:0000256" key="4">
    <source>
        <dbReference type="ARBA" id="ARBA00022837"/>
    </source>
</evidence>
<dbReference type="PRINTS" id="PR00205">
    <property type="entry name" value="CADHERIN"/>
</dbReference>
<proteinExistence type="predicted"/>
<keyword evidence="6" id="KW-0472">Membrane</keyword>
<evidence type="ECO:0000256" key="3">
    <source>
        <dbReference type="ARBA" id="ARBA00022737"/>
    </source>
</evidence>
<evidence type="ECO:0000256" key="7">
    <source>
        <dbReference type="SAM" id="MobiDB-lite"/>
    </source>
</evidence>
<dbReference type="SMART" id="SM00112">
    <property type="entry name" value="CA"/>
    <property type="match status" value="2"/>
</dbReference>
<name>A0A7R8ZIB8_9CRUS</name>
<feature type="region of interest" description="Disordered" evidence="7">
    <location>
        <begin position="252"/>
        <end position="274"/>
    </location>
</feature>
<dbReference type="GO" id="GO:0005886">
    <property type="term" value="C:plasma membrane"/>
    <property type="evidence" value="ECO:0007669"/>
    <property type="project" value="UniProtKB-SubCell"/>
</dbReference>
<keyword evidence="3" id="KW-0677">Repeat</keyword>
<protein>
    <submittedName>
        <fullName evidence="8">Uncharacterized protein</fullName>
    </submittedName>
</protein>
<dbReference type="PANTHER" id="PTHR24026">
    <property type="entry name" value="FAT ATYPICAL CADHERIN-RELATED"/>
    <property type="match status" value="1"/>
</dbReference>
<evidence type="ECO:0000256" key="5">
    <source>
        <dbReference type="ARBA" id="ARBA00022989"/>
    </source>
</evidence>
<evidence type="ECO:0000313" key="8">
    <source>
        <dbReference type="EMBL" id="CAD7225497.1"/>
    </source>
</evidence>
<dbReference type="AlphaFoldDB" id="A0A7R8ZIB8"/>
<feature type="compositionally biased region" description="Polar residues" evidence="7">
    <location>
        <begin position="254"/>
        <end position="265"/>
    </location>
</feature>
<dbReference type="CDD" id="cd11304">
    <property type="entry name" value="Cadherin_repeat"/>
    <property type="match status" value="2"/>
</dbReference>
<comment type="subcellular location">
    <subcellularLocation>
        <location evidence="1">Membrane</location>
    </subcellularLocation>
</comment>
<dbReference type="SUPFAM" id="SSF49313">
    <property type="entry name" value="Cadherin-like"/>
    <property type="match status" value="2"/>
</dbReference>
<accession>A0A7R8ZIB8</accession>
<reference evidence="8" key="1">
    <citation type="submission" date="2020-11" db="EMBL/GenBank/DDBJ databases">
        <authorList>
            <person name="Tran Van P."/>
        </authorList>
    </citation>
    <scope>NUCLEOTIDE SEQUENCE</scope>
</reference>
<evidence type="ECO:0000256" key="2">
    <source>
        <dbReference type="ARBA" id="ARBA00022692"/>
    </source>
</evidence>